<keyword evidence="2" id="KW-1185">Reference proteome</keyword>
<gene>
    <name evidence="1" type="ORF">MBEHAL_0181</name>
</gene>
<proteinExistence type="predicted"/>
<name>U2YCS7_9EURY</name>
<organism evidence="1 2">
    <name type="scientific">Halarchaeum acidiphilum MH1-52-1</name>
    <dbReference type="NCBI Taxonomy" id="1261545"/>
    <lineage>
        <taxon>Archaea</taxon>
        <taxon>Methanobacteriati</taxon>
        <taxon>Methanobacteriota</taxon>
        <taxon>Stenosarchaea group</taxon>
        <taxon>Halobacteria</taxon>
        <taxon>Halobacteriales</taxon>
        <taxon>Halobacteriaceae</taxon>
    </lineage>
</organism>
<sequence>MTIRGDVTAVGDGRTVSTQYGERDLVEVTLDPAMRPR</sequence>
<dbReference type="Proteomes" id="UP000016986">
    <property type="component" value="Unassembled WGS sequence"/>
</dbReference>
<dbReference type="EMBL" id="BATA01000002">
    <property type="protein sequence ID" value="GAD51421.1"/>
    <property type="molecule type" value="Genomic_DNA"/>
</dbReference>
<accession>U2YCS7</accession>
<reference evidence="1 2" key="1">
    <citation type="submission" date="2013-09" db="EMBL/GenBank/DDBJ databases">
        <title>Whole genome sequencing of Halarchaeum acidiphilum strain MH1-52-1.</title>
        <authorList>
            <person name="Shimane Y."/>
            <person name="Minegishi H."/>
            <person name="Nishi S."/>
            <person name="Echigo A."/>
            <person name="Shuto A."/>
            <person name="Konishi M."/>
            <person name="Ito T."/>
            <person name="Ohkuma M."/>
            <person name="Ohta Y."/>
            <person name="Nagano Y."/>
            <person name="Tsubouchi T."/>
            <person name="Mori K."/>
            <person name="Usui K."/>
            <person name="Kamekura M."/>
            <person name="Usami R."/>
            <person name="Takaki Y."/>
            <person name="Hatada Y."/>
        </authorList>
    </citation>
    <scope>NUCLEOTIDE SEQUENCE [LARGE SCALE GENOMIC DNA]</scope>
    <source>
        <strain evidence="1 2">JCM 16109</strain>
    </source>
</reference>
<dbReference type="AlphaFoldDB" id="U2YCS7"/>
<evidence type="ECO:0000313" key="1">
    <source>
        <dbReference type="EMBL" id="GAD51421.1"/>
    </source>
</evidence>
<evidence type="ECO:0000313" key="2">
    <source>
        <dbReference type="Proteomes" id="UP000016986"/>
    </source>
</evidence>
<comment type="caution">
    <text evidence="1">The sequence shown here is derived from an EMBL/GenBank/DDBJ whole genome shotgun (WGS) entry which is preliminary data.</text>
</comment>
<protein>
    <submittedName>
        <fullName evidence="1">Uncharacterized protein</fullName>
    </submittedName>
</protein>